<evidence type="ECO:0000256" key="1">
    <source>
        <dbReference type="SAM" id="MobiDB-lite"/>
    </source>
</evidence>
<dbReference type="EMBL" id="KB446542">
    <property type="protein sequence ID" value="EME41688.1"/>
    <property type="molecule type" value="Genomic_DNA"/>
</dbReference>
<gene>
    <name evidence="2" type="ORF">DOTSEDRAFT_26824</name>
</gene>
<reference evidence="2 3" key="2">
    <citation type="journal article" date="2012" name="PLoS Pathog.">
        <title>Diverse lifestyles and strategies of plant pathogenesis encoded in the genomes of eighteen Dothideomycetes fungi.</title>
        <authorList>
            <person name="Ohm R.A."/>
            <person name="Feau N."/>
            <person name="Henrissat B."/>
            <person name="Schoch C.L."/>
            <person name="Horwitz B.A."/>
            <person name="Barry K.W."/>
            <person name="Condon B.J."/>
            <person name="Copeland A.C."/>
            <person name="Dhillon B."/>
            <person name="Glaser F."/>
            <person name="Hesse C.N."/>
            <person name="Kosti I."/>
            <person name="LaButti K."/>
            <person name="Lindquist E.A."/>
            <person name="Lucas S."/>
            <person name="Salamov A.A."/>
            <person name="Bradshaw R.E."/>
            <person name="Ciuffetti L."/>
            <person name="Hamelin R.C."/>
            <person name="Kema G.H.J."/>
            <person name="Lawrence C."/>
            <person name="Scott J.A."/>
            <person name="Spatafora J.W."/>
            <person name="Turgeon B.G."/>
            <person name="de Wit P.J.G.M."/>
            <person name="Zhong S."/>
            <person name="Goodwin S.B."/>
            <person name="Grigoriev I.V."/>
        </authorList>
    </citation>
    <scope>NUCLEOTIDE SEQUENCE [LARGE SCALE GENOMIC DNA]</scope>
    <source>
        <strain evidence="3">NZE10 / CBS 128990</strain>
    </source>
</reference>
<name>N1PGG3_DOTSN</name>
<protein>
    <submittedName>
        <fullName evidence="2">Uncharacterized protein</fullName>
    </submittedName>
</protein>
<dbReference type="Proteomes" id="UP000016933">
    <property type="component" value="Unassembled WGS sequence"/>
</dbReference>
<dbReference type="HOGENOM" id="CLU_834259_0_0_1"/>
<feature type="region of interest" description="Disordered" evidence="1">
    <location>
        <begin position="1"/>
        <end position="69"/>
    </location>
</feature>
<feature type="compositionally biased region" description="Acidic residues" evidence="1">
    <location>
        <begin position="226"/>
        <end position="241"/>
    </location>
</feature>
<keyword evidence="3" id="KW-1185">Reference proteome</keyword>
<reference evidence="3" key="1">
    <citation type="journal article" date="2012" name="PLoS Genet.">
        <title>The genomes of the fungal plant pathogens Cladosporium fulvum and Dothistroma septosporum reveal adaptation to different hosts and lifestyles but also signatures of common ancestry.</title>
        <authorList>
            <person name="de Wit P.J.G.M."/>
            <person name="van der Burgt A."/>
            <person name="Oekmen B."/>
            <person name="Stergiopoulos I."/>
            <person name="Abd-Elsalam K.A."/>
            <person name="Aerts A.L."/>
            <person name="Bahkali A.H."/>
            <person name="Beenen H.G."/>
            <person name="Chettri P."/>
            <person name="Cox M.P."/>
            <person name="Datema E."/>
            <person name="de Vries R.P."/>
            <person name="Dhillon B."/>
            <person name="Ganley A.R."/>
            <person name="Griffiths S.A."/>
            <person name="Guo Y."/>
            <person name="Hamelin R.C."/>
            <person name="Henrissat B."/>
            <person name="Kabir M.S."/>
            <person name="Jashni M.K."/>
            <person name="Kema G."/>
            <person name="Klaubauf S."/>
            <person name="Lapidus A."/>
            <person name="Levasseur A."/>
            <person name="Lindquist E."/>
            <person name="Mehrabi R."/>
            <person name="Ohm R.A."/>
            <person name="Owen T.J."/>
            <person name="Salamov A."/>
            <person name="Schwelm A."/>
            <person name="Schijlen E."/>
            <person name="Sun H."/>
            <person name="van den Burg H.A."/>
            <person name="van Ham R.C.H.J."/>
            <person name="Zhang S."/>
            <person name="Goodwin S.B."/>
            <person name="Grigoriev I.V."/>
            <person name="Collemare J."/>
            <person name="Bradshaw R.E."/>
        </authorList>
    </citation>
    <scope>NUCLEOTIDE SEQUENCE [LARGE SCALE GENOMIC DNA]</scope>
    <source>
        <strain evidence="3">NZE10 / CBS 128990</strain>
    </source>
</reference>
<evidence type="ECO:0000313" key="2">
    <source>
        <dbReference type="EMBL" id="EME41688.1"/>
    </source>
</evidence>
<organism evidence="2 3">
    <name type="scientific">Dothistroma septosporum (strain NZE10 / CBS 128990)</name>
    <name type="common">Red band needle blight fungus</name>
    <name type="synonym">Mycosphaerella pini</name>
    <dbReference type="NCBI Taxonomy" id="675120"/>
    <lineage>
        <taxon>Eukaryota</taxon>
        <taxon>Fungi</taxon>
        <taxon>Dikarya</taxon>
        <taxon>Ascomycota</taxon>
        <taxon>Pezizomycotina</taxon>
        <taxon>Dothideomycetes</taxon>
        <taxon>Dothideomycetidae</taxon>
        <taxon>Mycosphaerellales</taxon>
        <taxon>Mycosphaerellaceae</taxon>
        <taxon>Dothistroma</taxon>
    </lineage>
</organism>
<feature type="region of interest" description="Disordered" evidence="1">
    <location>
        <begin position="222"/>
        <end position="247"/>
    </location>
</feature>
<evidence type="ECO:0000313" key="3">
    <source>
        <dbReference type="Proteomes" id="UP000016933"/>
    </source>
</evidence>
<accession>N1PGG3</accession>
<proteinExistence type="predicted"/>
<dbReference type="AlphaFoldDB" id="N1PGG3"/>
<sequence length="333" mass="37576">MPGLRLPPCVSSAPQNKLAPLSLPFSPPRQCSKRAAVEDNDERGAKRQRHESAAPPATTTATPLPQGTKQELSKLEERRDLVAAKYQDLPLRLRRHVRFLHTNEQFVLAVLLQYINTPYAAAALPDVEALALIAELCPRDENLLCEAKPAIVLRKIAAAHEMLDMIEAMRVQHGIDVNGAVRYGRQFLAGWIALDDLVATKYEERRFFHHDTSSLFKASDRATETTEFESETECEVEDGEKTEETGSNVRVASSVSSPTAEFASKRTKADIDEAYAVLEAQPNGLHEQFRKEWKRWHEDMLDRRTKRKHLPVEQRPSQIVMIKAIYNGIMSLT</sequence>
<feature type="compositionally biased region" description="Low complexity" evidence="1">
    <location>
        <begin position="53"/>
        <end position="65"/>
    </location>
</feature>
<dbReference type="OrthoDB" id="10600876at2759"/>